<evidence type="ECO:0000259" key="8">
    <source>
        <dbReference type="PROSITE" id="PS50928"/>
    </source>
</evidence>
<dbReference type="AlphaFoldDB" id="A0A3D8PZ58"/>
<keyword evidence="10" id="KW-1185">Reference proteome</keyword>
<dbReference type="InterPro" id="IPR035906">
    <property type="entry name" value="MetI-like_sf"/>
</dbReference>
<keyword evidence="4 7" id="KW-0812">Transmembrane</keyword>
<dbReference type="SUPFAM" id="SSF161098">
    <property type="entry name" value="MetI-like"/>
    <property type="match status" value="1"/>
</dbReference>
<dbReference type="Proteomes" id="UP000256520">
    <property type="component" value="Unassembled WGS sequence"/>
</dbReference>
<feature type="transmembrane region" description="Helical" evidence="7">
    <location>
        <begin position="21"/>
        <end position="44"/>
    </location>
</feature>
<keyword evidence="2 7" id="KW-0813">Transport</keyword>
<dbReference type="OrthoDB" id="59172at2"/>
<feature type="domain" description="ABC transmembrane type-1" evidence="8">
    <location>
        <begin position="81"/>
        <end position="295"/>
    </location>
</feature>
<sequence length="307" mass="34516">MAINNDMILLEEQKKRTRNKSLTILLFLLPSLLVYLAFILYPILATFNYSLYDWNGMGDKVFIGLENFTTLLSDSTFWTALKNNLYLVLVSVFVQVPFGLIMAIVLLSKIRGKKVLNVIYFLPYLMSSVAIGLLWVFMYDPVKGPINQFLNIFGIESVHWLASSNMAIIAVLIVLVWQFAPFYMILFKASLVGIPEEQYEAAEIDGANGIQQFFYITLPSLMPTIVSSSILAVVGSLKTFDMFFIMLGGGSGSATEILGTYMYRQSFINFNMGYGSTIASMMFILALLSTVIILFTDNNRQKRSGLK</sequence>
<protein>
    <submittedName>
        <fullName evidence="9">ABC transporter permease</fullName>
    </submittedName>
</protein>
<feature type="transmembrane region" description="Helical" evidence="7">
    <location>
        <begin position="119"/>
        <end position="138"/>
    </location>
</feature>
<dbReference type="RefSeq" id="WP_115748743.1">
    <property type="nucleotide sequence ID" value="NZ_PIOD01000005.1"/>
</dbReference>
<feature type="transmembrane region" description="Helical" evidence="7">
    <location>
        <begin position="213"/>
        <end position="237"/>
    </location>
</feature>
<dbReference type="PANTHER" id="PTHR30193:SF37">
    <property type="entry name" value="INNER MEMBRANE ABC TRANSPORTER PERMEASE PROTEIN YCJO"/>
    <property type="match status" value="1"/>
</dbReference>
<proteinExistence type="inferred from homology"/>
<evidence type="ECO:0000256" key="3">
    <source>
        <dbReference type="ARBA" id="ARBA00022475"/>
    </source>
</evidence>
<evidence type="ECO:0000256" key="7">
    <source>
        <dbReference type="RuleBase" id="RU363032"/>
    </source>
</evidence>
<dbReference type="Gene3D" id="1.10.3720.10">
    <property type="entry name" value="MetI-like"/>
    <property type="match status" value="1"/>
</dbReference>
<keyword evidence="3" id="KW-1003">Cell membrane</keyword>
<feature type="transmembrane region" description="Helical" evidence="7">
    <location>
        <begin position="275"/>
        <end position="296"/>
    </location>
</feature>
<reference evidence="10" key="1">
    <citation type="submission" date="2017-11" db="EMBL/GenBank/DDBJ databases">
        <authorList>
            <person name="Zhu W."/>
        </authorList>
    </citation>
    <scope>NUCLEOTIDE SEQUENCE [LARGE SCALE GENOMIC DNA]</scope>
    <source>
        <strain evidence="10">CAU 1051</strain>
    </source>
</reference>
<dbReference type="InterPro" id="IPR051393">
    <property type="entry name" value="ABC_transporter_permease"/>
</dbReference>
<dbReference type="PANTHER" id="PTHR30193">
    <property type="entry name" value="ABC TRANSPORTER PERMEASE PROTEIN"/>
    <property type="match status" value="1"/>
</dbReference>
<comment type="subcellular location">
    <subcellularLocation>
        <location evidence="1 7">Cell membrane</location>
        <topology evidence="1 7">Multi-pass membrane protein</topology>
    </subcellularLocation>
</comment>
<comment type="caution">
    <text evidence="9">The sequence shown here is derived from an EMBL/GenBank/DDBJ whole genome shotgun (WGS) entry which is preliminary data.</text>
</comment>
<evidence type="ECO:0000256" key="2">
    <source>
        <dbReference type="ARBA" id="ARBA00022448"/>
    </source>
</evidence>
<dbReference type="InterPro" id="IPR000515">
    <property type="entry name" value="MetI-like"/>
</dbReference>
<comment type="similarity">
    <text evidence="7">Belongs to the binding-protein-dependent transport system permease family.</text>
</comment>
<dbReference type="CDD" id="cd06261">
    <property type="entry name" value="TM_PBP2"/>
    <property type="match status" value="1"/>
</dbReference>
<evidence type="ECO:0000256" key="5">
    <source>
        <dbReference type="ARBA" id="ARBA00022989"/>
    </source>
</evidence>
<keyword evidence="5 7" id="KW-1133">Transmembrane helix</keyword>
<name>A0A3D8PZ58_9BACI</name>
<feature type="transmembrane region" description="Helical" evidence="7">
    <location>
        <begin position="158"/>
        <end position="180"/>
    </location>
</feature>
<dbReference type="Pfam" id="PF00528">
    <property type="entry name" value="BPD_transp_1"/>
    <property type="match status" value="1"/>
</dbReference>
<dbReference type="PROSITE" id="PS50928">
    <property type="entry name" value="ABC_TM1"/>
    <property type="match status" value="1"/>
</dbReference>
<feature type="transmembrane region" description="Helical" evidence="7">
    <location>
        <begin position="85"/>
        <end position="107"/>
    </location>
</feature>
<evidence type="ECO:0000256" key="1">
    <source>
        <dbReference type="ARBA" id="ARBA00004651"/>
    </source>
</evidence>
<dbReference type="GO" id="GO:0005886">
    <property type="term" value="C:plasma membrane"/>
    <property type="evidence" value="ECO:0007669"/>
    <property type="project" value="UniProtKB-SubCell"/>
</dbReference>
<evidence type="ECO:0000256" key="4">
    <source>
        <dbReference type="ARBA" id="ARBA00022692"/>
    </source>
</evidence>
<gene>
    <name evidence="9" type="ORF">CWR45_05205</name>
</gene>
<dbReference type="GO" id="GO:0055085">
    <property type="term" value="P:transmembrane transport"/>
    <property type="evidence" value="ECO:0007669"/>
    <property type="project" value="InterPro"/>
</dbReference>
<accession>A0A3D8PZ58</accession>
<evidence type="ECO:0000313" key="9">
    <source>
        <dbReference type="EMBL" id="RDW20631.1"/>
    </source>
</evidence>
<organism evidence="9 10">
    <name type="scientific">Oceanobacillus chungangensis</name>
    <dbReference type="NCBI Taxonomy" id="1229152"/>
    <lineage>
        <taxon>Bacteria</taxon>
        <taxon>Bacillati</taxon>
        <taxon>Bacillota</taxon>
        <taxon>Bacilli</taxon>
        <taxon>Bacillales</taxon>
        <taxon>Bacillaceae</taxon>
        <taxon>Oceanobacillus</taxon>
    </lineage>
</organism>
<dbReference type="EMBL" id="PIOD01000005">
    <property type="protein sequence ID" value="RDW20631.1"/>
    <property type="molecule type" value="Genomic_DNA"/>
</dbReference>
<evidence type="ECO:0000313" key="10">
    <source>
        <dbReference type="Proteomes" id="UP000256520"/>
    </source>
</evidence>
<evidence type="ECO:0000256" key="6">
    <source>
        <dbReference type="ARBA" id="ARBA00023136"/>
    </source>
</evidence>
<keyword evidence="6 7" id="KW-0472">Membrane</keyword>